<name>L9V989_NATMM</name>
<comment type="caution">
    <text evidence="2">The sequence shown here is derived from an EMBL/GenBank/DDBJ whole genome shotgun (WGS) entry which is preliminary data.</text>
</comment>
<dbReference type="Proteomes" id="UP000011543">
    <property type="component" value="Unassembled WGS sequence"/>
</dbReference>
<dbReference type="AlphaFoldDB" id="L9V989"/>
<dbReference type="EMBL" id="AOHS01000009">
    <property type="protein sequence ID" value="ELY33511.1"/>
    <property type="molecule type" value="Genomic_DNA"/>
</dbReference>
<evidence type="ECO:0000313" key="3">
    <source>
        <dbReference type="Proteomes" id="UP000011543"/>
    </source>
</evidence>
<gene>
    <name evidence="2" type="ORF">C500_01725</name>
</gene>
<evidence type="ECO:0008006" key="4">
    <source>
        <dbReference type="Google" id="ProtNLM"/>
    </source>
</evidence>
<evidence type="ECO:0000313" key="2">
    <source>
        <dbReference type="EMBL" id="ELY33511.1"/>
    </source>
</evidence>
<accession>L9V989</accession>
<dbReference type="InterPro" id="IPR055766">
    <property type="entry name" value="DUF7342"/>
</dbReference>
<feature type="coiled-coil region" evidence="1">
    <location>
        <begin position="141"/>
        <end position="182"/>
    </location>
</feature>
<reference evidence="2 3" key="1">
    <citation type="journal article" date="2014" name="PLoS Genet.">
        <title>Phylogenetically driven sequencing of extremely halophilic archaea reveals strategies for static and dynamic osmo-response.</title>
        <authorList>
            <person name="Becker E.A."/>
            <person name="Seitzer P.M."/>
            <person name="Tritt A."/>
            <person name="Larsen D."/>
            <person name="Krusor M."/>
            <person name="Yao A.I."/>
            <person name="Wu D."/>
            <person name="Madern D."/>
            <person name="Eisen J.A."/>
            <person name="Darling A.E."/>
            <person name="Facciotti M.T."/>
        </authorList>
    </citation>
    <scope>NUCLEOTIDE SEQUENCE [LARGE SCALE GENOMIC DNA]</scope>
    <source>
        <strain evidence="3">ATCC 43099 / DSM 3394 / CCM 3739 / CIP 104546 / IAM 13178 / JCM 8861 / NBRC 102185 / NCIMB 2190 / MS3</strain>
    </source>
</reference>
<protein>
    <recommendedName>
        <fullName evidence="4">HTH domain protein</fullName>
    </recommendedName>
</protein>
<proteinExistence type="predicted"/>
<sequence length="203" mass="23252">MNPPEEGLLVVQLVQYVFVGVDIPVPEVFCANQPITEIVRVQICLGWRPIGHIIMNLAVGYKDMSKPDSEAWVETMTARERVRAVVELLEEPTSADVIAGRANVSPDVAVRELERLDVAESAGDGKWVLDRDQLRDEEVRHLIETHDYEDLKDDLQEMQNERESLREEINDVDDDREETNMRSSLAALESDIQLYQEVLRQLR</sequence>
<evidence type="ECO:0000256" key="1">
    <source>
        <dbReference type="SAM" id="Coils"/>
    </source>
</evidence>
<keyword evidence="1" id="KW-0175">Coiled coil</keyword>
<dbReference type="Pfam" id="PF24033">
    <property type="entry name" value="DUF7342"/>
    <property type="match status" value="1"/>
</dbReference>
<organism evidence="2 3">
    <name type="scientific">Natrialba magadii (strain ATCC 43099 / DSM 3394 / CCM 3739 / CIP 104546 / IAM 13178 / JCM 8861 / NBRC 102185 / NCIMB 2190 / MS3)</name>
    <name type="common">Natronobacterium magadii</name>
    <dbReference type="NCBI Taxonomy" id="547559"/>
    <lineage>
        <taxon>Archaea</taxon>
        <taxon>Methanobacteriati</taxon>
        <taxon>Methanobacteriota</taxon>
        <taxon>Stenosarchaea group</taxon>
        <taxon>Halobacteria</taxon>
        <taxon>Halobacteriales</taxon>
        <taxon>Natrialbaceae</taxon>
        <taxon>Natrialba</taxon>
    </lineage>
</organism>